<accession>A0A6M3QZT1</accession>
<reference evidence="5" key="1">
    <citation type="submission" date="2019-08" db="EMBL/GenBank/DDBJ databases">
        <authorList>
            <person name="Kamau E."/>
            <person name="Otieno J.R."/>
            <person name="Murunga N."/>
            <person name="Nyiro J.U."/>
            <person name="Oketch J.W."/>
            <person name="Ngoi J.M."/>
            <person name="de Laurent Z.R."/>
            <person name="Mwema A."/>
            <person name="Agoti C.N."/>
            <person name="Nokes D.J."/>
        </authorList>
    </citation>
    <scope>NUCLEOTIDE SEQUENCE</scope>
    <source>
        <strain evidence="5">KHDSS/124/22-Feb-2016/MAV</strain>
    </source>
</reference>
<organismHost>
    <name type="scientific">Homo sapiens</name>
    <name type="common">Human</name>
    <dbReference type="NCBI Taxonomy" id="9606"/>
</organismHost>
<evidence type="ECO:0000256" key="1">
    <source>
        <dbReference type="ARBA" id="ARBA00007564"/>
    </source>
</evidence>
<dbReference type="Pfam" id="PF03393">
    <property type="entry name" value="Matrix_Pneumo_N"/>
    <property type="match status" value="1"/>
</dbReference>
<feature type="domain" description="Matrix protein N-terminal pneumovirus" evidence="4">
    <location>
        <begin position="1"/>
        <end position="34"/>
    </location>
</feature>
<evidence type="ECO:0000259" key="4">
    <source>
        <dbReference type="Pfam" id="PF03393"/>
    </source>
</evidence>
<dbReference type="InterPro" id="IPR005056">
    <property type="entry name" value="MATRX_N_pneumovirus"/>
</dbReference>
<dbReference type="GO" id="GO:0019031">
    <property type="term" value="C:viral envelope"/>
    <property type="evidence" value="ECO:0007669"/>
    <property type="project" value="InterPro"/>
</dbReference>
<proteinExistence type="inferred from homology"/>
<comment type="similarity">
    <text evidence="1">Belongs to the pneumovirinae M protein family.</text>
</comment>
<dbReference type="GO" id="GO:0019068">
    <property type="term" value="P:virion assembly"/>
    <property type="evidence" value="ECO:0007669"/>
    <property type="project" value="InterPro"/>
</dbReference>
<evidence type="ECO:0000256" key="3">
    <source>
        <dbReference type="SAM" id="MobiDB-lite"/>
    </source>
</evidence>
<feature type="compositionally biased region" description="Basic and acidic residues" evidence="3">
    <location>
        <begin position="71"/>
        <end position="80"/>
    </location>
</feature>
<organism evidence="5">
    <name type="scientific">Human respiratory syncytial virus</name>
    <dbReference type="NCBI Taxonomy" id="11250"/>
    <lineage>
        <taxon>Viruses</taxon>
        <taxon>Riboviria</taxon>
        <taxon>Orthornavirae</taxon>
        <taxon>Negarnaviricota</taxon>
        <taxon>Haploviricotina</taxon>
        <taxon>Monjiviricetes</taxon>
        <taxon>Mononegavirales</taxon>
        <taxon>Pneumoviridae</taxon>
        <taxon>Orthopneumovirus</taxon>
        <taxon>Orthopneumovirus hominis</taxon>
    </lineage>
</organism>
<feature type="region of interest" description="Disordered" evidence="3">
    <location>
        <begin position="61"/>
        <end position="80"/>
    </location>
</feature>
<protein>
    <recommendedName>
        <fullName evidence="2">M protein</fullName>
    </recommendedName>
</protein>
<sequence length="80" mass="9081">METYVNKLHEGSTYTAAVQYNVLEKDDDPASLTILAQMPSNFTISANVSLDERSKSNMLKSKKYVNYSQRSNHEDIQPHS</sequence>
<dbReference type="EMBL" id="MN365425">
    <property type="protein sequence ID" value="QJC61470.1"/>
    <property type="molecule type" value="Viral_cRNA"/>
</dbReference>
<dbReference type="InterPro" id="IPR043062">
    <property type="entry name" value="Pneu_matrix_N"/>
</dbReference>
<name>A0A6M3QZT1_HRSV</name>
<evidence type="ECO:0000313" key="5">
    <source>
        <dbReference type="EMBL" id="QJC61470.1"/>
    </source>
</evidence>
<evidence type="ECO:0000256" key="2">
    <source>
        <dbReference type="ARBA" id="ARBA00030420"/>
    </source>
</evidence>
<dbReference type="Gene3D" id="2.70.20.30">
    <property type="entry name" value="HRSV-S2 matrix protein, N-terminal domain"/>
    <property type="match status" value="2"/>
</dbReference>